<evidence type="ECO:0000259" key="7">
    <source>
        <dbReference type="Pfam" id="PF01979"/>
    </source>
</evidence>
<gene>
    <name evidence="9" type="primary">adeC</name>
    <name evidence="6" type="synonym">ade</name>
    <name evidence="9" type="ORF">CLCOL_13500</name>
</gene>
<dbReference type="SUPFAM" id="SSF51556">
    <property type="entry name" value="Metallo-dependent hydrolases"/>
    <property type="match status" value="1"/>
</dbReference>
<sequence length="564" mass="62622">MNKLKYNFKTALRNCKADLVLKNAFIINVFDGSIDYGNIAINGDTIVGIGDYEGNEEIDCKNCYIAPGFIDTHVHIESSKVTPQIFSRILIKKGVTTCIADPHEIANVLGEDGISFMIKDSKKSVIDIFFMMPSCVPAVEFEDNGAVLNSKKLKKFVNNEKVLGLGEVMDVPAVVYGKDDMLKKIELFKDKHIDGHCPNIDEYWLNAYLNAGITTDHECTTPEEAIRKVKKGMYVMLRQGSAAKNLEDLLPAVNNNNFHKFLFCTDDKDIVDLVETGSIDECIRLAIKGGIDPVKAIIIATLNGAQCYGIKNRGAVAPGYKADLVILEDLKEVKVKDVIKNGKIYKEEMAEDFDGNLGNSMNISYIDKKVFKIKAKSNKINVIKVIKNSIETKKCIREVTIKDEYVDSVISKDALKIGVFERHKNTGRYSIGFIEGLGLRNCSIAQTIAHDSHNIIVVGDNDEDMQVAVNRVISIGGGIVAVSNGEILDELSLPFGGLMTSKKVDFVINKIKSLNRICKSYGNDEELNVFLTIGFMALPVIPEVRITTKGLYDFNKREFIDLFL</sequence>
<evidence type="ECO:0000256" key="4">
    <source>
        <dbReference type="ARBA" id="ARBA00023211"/>
    </source>
</evidence>
<dbReference type="HAMAP" id="MF_01518">
    <property type="entry name" value="Adenine_deamin"/>
    <property type="match status" value="1"/>
</dbReference>
<dbReference type="InterPro" id="IPR032466">
    <property type="entry name" value="Metal_Hydrolase"/>
</dbReference>
<dbReference type="Gene3D" id="2.30.40.10">
    <property type="entry name" value="Urease, subunit C, domain 1"/>
    <property type="match status" value="1"/>
</dbReference>
<dbReference type="AlphaFoldDB" id="A0A151AMY2"/>
<evidence type="ECO:0000256" key="1">
    <source>
        <dbReference type="ARBA" id="ARBA00006773"/>
    </source>
</evidence>
<dbReference type="InterPro" id="IPR026912">
    <property type="entry name" value="Adenine_deam_C"/>
</dbReference>
<accession>A0A151AMY2</accession>
<dbReference type="EMBL" id="LTBB01000006">
    <property type="protein sequence ID" value="KYH28910.1"/>
    <property type="molecule type" value="Genomic_DNA"/>
</dbReference>
<proteinExistence type="inferred from homology"/>
<feature type="domain" description="Adenine deaminase C-terminal" evidence="8">
    <location>
        <begin position="390"/>
        <end position="557"/>
    </location>
</feature>
<protein>
    <recommendedName>
        <fullName evidence="2 6">Adenine deaminase</fullName>
        <shortName evidence="6">Adenase</shortName>
        <shortName evidence="6">Adenine aminase</shortName>
        <ecNumber evidence="2 6">3.5.4.2</ecNumber>
    </recommendedName>
</protein>
<dbReference type="GO" id="GO:0006146">
    <property type="term" value="P:adenine catabolic process"/>
    <property type="evidence" value="ECO:0007669"/>
    <property type="project" value="InterPro"/>
</dbReference>
<name>A0A151AMY2_9CLOT</name>
<keyword evidence="4 6" id="KW-0464">Manganese</keyword>
<keyword evidence="3 6" id="KW-0378">Hydrolase</keyword>
<evidence type="ECO:0000313" key="10">
    <source>
        <dbReference type="Proteomes" id="UP000075374"/>
    </source>
</evidence>
<comment type="cofactor">
    <cofactor evidence="6">
        <name>Mn(2+)</name>
        <dbReference type="ChEBI" id="CHEBI:29035"/>
    </cofactor>
</comment>
<dbReference type="InterPro" id="IPR006680">
    <property type="entry name" value="Amidohydro-rel"/>
</dbReference>
<dbReference type="Gene3D" id="3.20.20.140">
    <property type="entry name" value="Metal-dependent hydrolases"/>
    <property type="match status" value="1"/>
</dbReference>
<keyword evidence="10" id="KW-1185">Reference proteome</keyword>
<reference evidence="9 10" key="1">
    <citation type="submission" date="2016-02" db="EMBL/GenBank/DDBJ databases">
        <title>Genome sequence of Clostridium colicanis DSM 13634.</title>
        <authorList>
            <person name="Poehlein A."/>
            <person name="Daniel R."/>
        </authorList>
    </citation>
    <scope>NUCLEOTIDE SEQUENCE [LARGE SCALE GENOMIC DNA]</scope>
    <source>
        <strain evidence="9 10">DSM 13634</strain>
    </source>
</reference>
<evidence type="ECO:0000313" key="9">
    <source>
        <dbReference type="EMBL" id="KYH28910.1"/>
    </source>
</evidence>
<evidence type="ECO:0000256" key="5">
    <source>
        <dbReference type="ARBA" id="ARBA00047720"/>
    </source>
</evidence>
<comment type="catalytic activity">
    <reaction evidence="5 6">
        <text>adenine + H2O + H(+) = hypoxanthine + NH4(+)</text>
        <dbReference type="Rhea" id="RHEA:23688"/>
        <dbReference type="ChEBI" id="CHEBI:15377"/>
        <dbReference type="ChEBI" id="CHEBI:15378"/>
        <dbReference type="ChEBI" id="CHEBI:16708"/>
        <dbReference type="ChEBI" id="CHEBI:17368"/>
        <dbReference type="ChEBI" id="CHEBI:28938"/>
        <dbReference type="EC" id="3.5.4.2"/>
    </reaction>
</comment>
<dbReference type="RefSeq" id="WP_061858212.1">
    <property type="nucleotide sequence ID" value="NZ_LTBB01000006.1"/>
</dbReference>
<evidence type="ECO:0000256" key="6">
    <source>
        <dbReference type="HAMAP-Rule" id="MF_01518"/>
    </source>
</evidence>
<dbReference type="PANTHER" id="PTHR11113:SF2">
    <property type="entry name" value="ADENINE DEAMINASE"/>
    <property type="match status" value="1"/>
</dbReference>
<dbReference type="InterPro" id="IPR011059">
    <property type="entry name" value="Metal-dep_hydrolase_composite"/>
</dbReference>
<dbReference type="Pfam" id="PF01979">
    <property type="entry name" value="Amidohydro_1"/>
    <property type="match status" value="1"/>
</dbReference>
<evidence type="ECO:0000259" key="8">
    <source>
        <dbReference type="Pfam" id="PF13382"/>
    </source>
</evidence>
<evidence type="ECO:0000256" key="2">
    <source>
        <dbReference type="ARBA" id="ARBA00012782"/>
    </source>
</evidence>
<dbReference type="InterPro" id="IPR006679">
    <property type="entry name" value="Adenine_deam"/>
</dbReference>
<comment type="similarity">
    <text evidence="1 6">Belongs to the metallo-dependent hydrolases superfamily. Adenine deaminase family.</text>
</comment>
<evidence type="ECO:0000256" key="3">
    <source>
        <dbReference type="ARBA" id="ARBA00022801"/>
    </source>
</evidence>
<dbReference type="PANTHER" id="PTHR11113">
    <property type="entry name" value="N-ACETYLGLUCOSAMINE-6-PHOSPHATE DEACETYLASE"/>
    <property type="match status" value="1"/>
</dbReference>
<dbReference type="CDD" id="cd01295">
    <property type="entry name" value="AdeC"/>
    <property type="match status" value="1"/>
</dbReference>
<dbReference type="GO" id="GO:0000034">
    <property type="term" value="F:adenine deaminase activity"/>
    <property type="evidence" value="ECO:0007669"/>
    <property type="project" value="UniProtKB-UniRule"/>
</dbReference>
<dbReference type="SUPFAM" id="SSF51338">
    <property type="entry name" value="Composite domain of metallo-dependent hydrolases"/>
    <property type="match status" value="1"/>
</dbReference>
<dbReference type="NCBIfam" id="TIGR01178">
    <property type="entry name" value="ade"/>
    <property type="match status" value="1"/>
</dbReference>
<dbReference type="Proteomes" id="UP000075374">
    <property type="component" value="Unassembled WGS sequence"/>
</dbReference>
<dbReference type="Pfam" id="PF13382">
    <property type="entry name" value="Adenine_deam_C"/>
    <property type="match status" value="1"/>
</dbReference>
<dbReference type="PATRIC" id="fig|1121305.3.peg.1354"/>
<feature type="domain" description="Amidohydrolase-related" evidence="7">
    <location>
        <begin position="64"/>
        <end position="344"/>
    </location>
</feature>
<comment type="caution">
    <text evidence="9">The sequence shown here is derived from an EMBL/GenBank/DDBJ whole genome shotgun (WGS) entry which is preliminary data.</text>
</comment>
<organism evidence="9 10">
    <name type="scientific">Clostridium colicanis DSM 13634</name>
    <dbReference type="NCBI Taxonomy" id="1121305"/>
    <lineage>
        <taxon>Bacteria</taxon>
        <taxon>Bacillati</taxon>
        <taxon>Bacillota</taxon>
        <taxon>Clostridia</taxon>
        <taxon>Eubacteriales</taxon>
        <taxon>Clostridiaceae</taxon>
        <taxon>Clostridium</taxon>
    </lineage>
</organism>
<dbReference type="EC" id="3.5.4.2" evidence="2 6"/>
<dbReference type="STRING" id="1121305.CLCOL_13500"/>